<dbReference type="InterPro" id="IPR000297">
    <property type="entry name" value="PPIase_PpiC"/>
</dbReference>
<dbReference type="InterPro" id="IPR046357">
    <property type="entry name" value="PPIase_dom_sf"/>
</dbReference>
<keyword evidence="2" id="KW-1185">Reference proteome</keyword>
<evidence type="ECO:0000313" key="1">
    <source>
        <dbReference type="EMBL" id="BDI28496.1"/>
    </source>
</evidence>
<dbReference type="GO" id="GO:0003755">
    <property type="term" value="F:peptidyl-prolyl cis-trans isomerase activity"/>
    <property type="evidence" value="ECO:0007669"/>
    <property type="project" value="InterPro"/>
</dbReference>
<dbReference type="AlphaFoldDB" id="A0A402D337"/>
<evidence type="ECO:0000313" key="2">
    <source>
        <dbReference type="Proteomes" id="UP000287394"/>
    </source>
</evidence>
<name>A0A402D337_9BACT</name>
<dbReference type="SUPFAM" id="SSF109998">
    <property type="entry name" value="Triger factor/SurA peptide-binding domain-like"/>
    <property type="match status" value="1"/>
</dbReference>
<reference evidence="1 2" key="1">
    <citation type="journal article" date="2019" name="Int. J. Syst. Evol. Microbiol.">
        <title>Capsulimonas corticalis gen. nov., sp. nov., an aerobic capsulated bacterium, of a novel bacterial order, Capsulimonadales ord. nov., of the class Armatimonadia of the phylum Armatimonadetes.</title>
        <authorList>
            <person name="Li J."/>
            <person name="Kudo C."/>
            <person name="Tonouchi A."/>
        </authorList>
    </citation>
    <scope>NUCLEOTIDE SEQUENCE [LARGE SCALE GENOMIC DNA]</scope>
    <source>
        <strain evidence="1 2">AX-7</strain>
    </source>
</reference>
<gene>
    <name evidence="1" type="ORF">CCAX7_005470</name>
</gene>
<dbReference type="Gene3D" id="1.10.4030.10">
    <property type="entry name" value="Porin chaperone SurA, peptide-binding domain"/>
    <property type="match status" value="1"/>
</dbReference>
<proteinExistence type="predicted"/>
<dbReference type="Pfam" id="PF13616">
    <property type="entry name" value="Rotamase_3"/>
    <property type="match status" value="1"/>
</dbReference>
<dbReference type="Gene3D" id="3.10.50.40">
    <property type="match status" value="1"/>
</dbReference>
<organism evidence="1 2">
    <name type="scientific">Capsulimonas corticalis</name>
    <dbReference type="NCBI Taxonomy" id="2219043"/>
    <lineage>
        <taxon>Bacteria</taxon>
        <taxon>Bacillati</taxon>
        <taxon>Armatimonadota</taxon>
        <taxon>Armatimonadia</taxon>
        <taxon>Capsulimonadales</taxon>
        <taxon>Capsulimonadaceae</taxon>
        <taxon>Capsulimonas</taxon>
    </lineage>
</organism>
<dbReference type="Gene3D" id="1.25.40.10">
    <property type="entry name" value="Tetratricopeptide repeat domain"/>
    <property type="match status" value="1"/>
</dbReference>
<dbReference type="Pfam" id="PF13624">
    <property type="entry name" value="SurA_N_3"/>
    <property type="match status" value="1"/>
</dbReference>
<dbReference type="Proteomes" id="UP000287394">
    <property type="component" value="Chromosome"/>
</dbReference>
<dbReference type="RefSeq" id="WP_119323959.1">
    <property type="nucleotide sequence ID" value="NZ_AP025739.1"/>
</dbReference>
<dbReference type="SUPFAM" id="SSF54534">
    <property type="entry name" value="FKBP-like"/>
    <property type="match status" value="1"/>
</dbReference>
<dbReference type="InterPro" id="IPR019734">
    <property type="entry name" value="TPR_rpt"/>
</dbReference>
<dbReference type="PANTHER" id="PTHR47245:SF2">
    <property type="entry name" value="PEPTIDYL-PROLYL CIS-TRANS ISOMERASE HP_0175-RELATED"/>
    <property type="match status" value="1"/>
</dbReference>
<dbReference type="PROSITE" id="PS50198">
    <property type="entry name" value="PPIC_PPIASE_2"/>
    <property type="match status" value="1"/>
</dbReference>
<dbReference type="SUPFAM" id="SSF48452">
    <property type="entry name" value="TPR-like"/>
    <property type="match status" value="1"/>
</dbReference>
<dbReference type="InterPro" id="IPR011990">
    <property type="entry name" value="TPR-like_helical_dom_sf"/>
</dbReference>
<dbReference type="EMBL" id="AP025739">
    <property type="protein sequence ID" value="BDI28496.1"/>
    <property type="molecule type" value="Genomic_DNA"/>
</dbReference>
<dbReference type="OrthoDB" id="14196at2"/>
<dbReference type="KEGG" id="ccot:CCAX7_005470"/>
<accession>A0A402D337</accession>
<dbReference type="InterPro" id="IPR027304">
    <property type="entry name" value="Trigger_fact/SurA_dom_sf"/>
</dbReference>
<sequence>MSLNTMRESFKRSAPWVMGFVTVAMVITTFSNLGSSLRGGAAVSNSAANGDEVVATVNGLDIKRSEYDKEIENLRQMQQMSGQPSSIMQDGFLGVRGFDQLMQTKLDMQTAEKQGLTVSDAELAKARENIATQYDIRTKLSLPKTATIADIDAAYAKAGEPTFTERVDNDALRQSVLLQKLQDKVKNAVPVTEQDVRNSYRQYHTRHILIDNKKRSDEQALKQAQDILAKAKAPGADFAALAKQYSEDPGTKDKGGDDGWIDQNTTYVDEFKKAAFTLQPGQVTPDLVKSPQYGYFIIKLDEVRDNLPKDFDKNKASLTAQYTQAQQGKAWDTFEKGLKDDPGVKITINDPAIRGGHSIMQSLSAKDQPSRDALMKAALADYQTALAKNPKSSDAASINILMGQIAGQLHQDNDAINYFKAALAHTDDAQLHMTLGQLYMKQKNDAQAIEQFQAASKQAWDDQQLHQMLMMNYMQMKHPELVKQEQQWMADYQKQHPQPANNFGGPGMPGGPAGAPTVVTAPTGVPAGAIHITTPPASGVKATAGTAPSAPAPKPAQ</sequence>
<dbReference type="PROSITE" id="PS50005">
    <property type="entry name" value="TPR"/>
    <property type="match status" value="1"/>
</dbReference>
<dbReference type="InterPro" id="IPR050245">
    <property type="entry name" value="PrsA_foldase"/>
</dbReference>
<dbReference type="PANTHER" id="PTHR47245">
    <property type="entry name" value="PEPTIDYLPROLYL ISOMERASE"/>
    <property type="match status" value="1"/>
</dbReference>
<protein>
    <submittedName>
        <fullName evidence="1">Uncharacterized protein</fullName>
    </submittedName>
</protein>